<reference evidence="2 3" key="1">
    <citation type="submission" date="2024-05" db="EMBL/GenBank/DDBJ databases">
        <title>Genetic variation in Jamaican populations of the coffee berry borer (Hypothenemus hampei).</title>
        <authorList>
            <person name="Errbii M."/>
            <person name="Myrie A."/>
        </authorList>
    </citation>
    <scope>NUCLEOTIDE SEQUENCE [LARGE SCALE GENOMIC DNA]</scope>
    <source>
        <strain evidence="2">JA-Hopewell-2020-01-JO</strain>
        <tissue evidence="2">Whole body</tissue>
    </source>
</reference>
<accession>A0ABD1EIT4</accession>
<evidence type="ECO:0000259" key="1">
    <source>
        <dbReference type="SMART" id="SM00233"/>
    </source>
</evidence>
<feature type="domain" description="PH" evidence="1">
    <location>
        <begin position="110"/>
        <end position="226"/>
    </location>
</feature>
<evidence type="ECO:0000313" key="3">
    <source>
        <dbReference type="Proteomes" id="UP001566132"/>
    </source>
</evidence>
<protein>
    <recommendedName>
        <fullName evidence="1">PH domain-containing protein</fullName>
    </recommendedName>
</protein>
<dbReference type="Proteomes" id="UP001566132">
    <property type="component" value="Unassembled WGS sequence"/>
</dbReference>
<dbReference type="Gene3D" id="2.30.29.30">
    <property type="entry name" value="Pleckstrin-homology domain (PH domain)/Phosphotyrosine-binding domain (PTB)"/>
    <property type="match status" value="1"/>
</dbReference>
<dbReference type="InterPro" id="IPR011993">
    <property type="entry name" value="PH-like_dom_sf"/>
</dbReference>
<organism evidence="2 3">
    <name type="scientific">Hypothenemus hampei</name>
    <name type="common">Coffee berry borer</name>
    <dbReference type="NCBI Taxonomy" id="57062"/>
    <lineage>
        <taxon>Eukaryota</taxon>
        <taxon>Metazoa</taxon>
        <taxon>Ecdysozoa</taxon>
        <taxon>Arthropoda</taxon>
        <taxon>Hexapoda</taxon>
        <taxon>Insecta</taxon>
        <taxon>Pterygota</taxon>
        <taxon>Neoptera</taxon>
        <taxon>Endopterygota</taxon>
        <taxon>Coleoptera</taxon>
        <taxon>Polyphaga</taxon>
        <taxon>Cucujiformia</taxon>
        <taxon>Curculionidae</taxon>
        <taxon>Scolytinae</taxon>
        <taxon>Hypothenemus</taxon>
    </lineage>
</organism>
<dbReference type="InterPro" id="IPR001849">
    <property type="entry name" value="PH_domain"/>
</dbReference>
<sequence>MNNYSEEIYSLLQDIYNFIKQDKAIKCQDDKKQAEYLIERSRVQLEKLAAASDDYYDVINPKASPSCEKSELESYVDMSKNFSPDQKITPQLPTLKKDLCIDLLARQTANVKSGALLMRRKMFSIIDRSTKVFCAVHEHYLLIYWSFKEAKPFLVLDLTEYEAKEDHECLYLLSEDILKQNKSKITWSFKVFLTNCPQKNGYNFIASTHNDMLQWVININRAHDKAVNFGKEDQLYEICQEECEENIYNEIDSKTFKEMPSEEPPELPAKLTKSNIEQVYQELDGNEAEQNYFEISPHRKDNSYVNATIVLQSKFNKIQWKPWSSCKKNGPGDKSRKPLADFNFLDKEENEKPMVLLKGIGEEEVASKKLKKALTKNRM</sequence>
<comment type="caution">
    <text evidence="2">The sequence shown here is derived from an EMBL/GenBank/DDBJ whole genome shotgun (WGS) entry which is preliminary data.</text>
</comment>
<dbReference type="AlphaFoldDB" id="A0ABD1EIT4"/>
<name>A0ABD1EIT4_HYPHA</name>
<dbReference type="SUPFAM" id="SSF50729">
    <property type="entry name" value="PH domain-like"/>
    <property type="match status" value="1"/>
</dbReference>
<proteinExistence type="predicted"/>
<dbReference type="SMART" id="SM00233">
    <property type="entry name" value="PH"/>
    <property type="match status" value="1"/>
</dbReference>
<dbReference type="EMBL" id="JBDJPC010000008">
    <property type="protein sequence ID" value="KAL1493091.1"/>
    <property type="molecule type" value="Genomic_DNA"/>
</dbReference>
<gene>
    <name evidence="2" type="ORF">ABEB36_011220</name>
</gene>
<keyword evidence="3" id="KW-1185">Reference proteome</keyword>
<evidence type="ECO:0000313" key="2">
    <source>
        <dbReference type="EMBL" id="KAL1493091.1"/>
    </source>
</evidence>